<evidence type="ECO:0000313" key="1">
    <source>
        <dbReference type="EMBL" id="TYA86771.1"/>
    </source>
</evidence>
<reference evidence="1 2" key="1">
    <citation type="submission" date="2019-08" db="EMBL/GenBank/DDBJ databases">
        <title>Seonamhaeicola sediminis sp. nov., isolated from marine sediment.</title>
        <authorList>
            <person name="Cao W.R."/>
        </authorList>
    </citation>
    <scope>NUCLEOTIDE SEQUENCE [LARGE SCALE GENOMIC DNA]</scope>
    <source>
        <strain evidence="1 2">B011</strain>
    </source>
</reference>
<dbReference type="Pfam" id="PF11013">
    <property type="entry name" value="DUF2851"/>
    <property type="match status" value="1"/>
</dbReference>
<sequence>MQEDFLHYIWKHKKIDFGELKTTNNEDLIINSVGTYNTNSGPDFFNSKIKIGNQLWAGNVEIHVKSSDWFLHNHETDMNYDNVILHVVWEEDTEVFRKDNTVLPTLELNSLVKPNTLENYRNLFSKGNKWINCENDFNSISPFLMNNWLERLYFERLERKSGAMDTMLKSSKNNWEAVLFKMLLKNFGLKVNGNAFGSLGNSIDFSIVRKVQSNHLSLEALLFGQMGLLENSIENAYYMELSKEYKFLKQKFGLDNTNVIPAQFFRLRPLNFPTIRLSQLACLYNKHQNLFSKIIETSTIEDFYDLLNVGTSNFWNTHYTFQKESKARVKMLSKSFIDLLLINTVLPLKFSYNKQNGISDDSILIDMANAIKPEKNNVISAFNRLKDVANTSLHSQALIQLKSEYCNKHRCLQCAIGNSILNK</sequence>
<dbReference type="AlphaFoldDB" id="A0A5D0IUD7"/>
<dbReference type="Proteomes" id="UP000323930">
    <property type="component" value="Unassembled WGS sequence"/>
</dbReference>
<dbReference type="OrthoDB" id="1005072at2"/>
<name>A0A5D0IUD7_9FLAO</name>
<accession>A0A5D0IUD7</accession>
<comment type="caution">
    <text evidence="1">The sequence shown here is derived from an EMBL/GenBank/DDBJ whole genome shotgun (WGS) entry which is preliminary data.</text>
</comment>
<dbReference type="EMBL" id="VSDQ01000332">
    <property type="protein sequence ID" value="TYA86771.1"/>
    <property type="molecule type" value="Genomic_DNA"/>
</dbReference>
<organism evidence="1 2">
    <name type="scientific">Seonamhaeicola marinus</name>
    <dbReference type="NCBI Taxonomy" id="1912246"/>
    <lineage>
        <taxon>Bacteria</taxon>
        <taxon>Pseudomonadati</taxon>
        <taxon>Bacteroidota</taxon>
        <taxon>Flavobacteriia</taxon>
        <taxon>Flavobacteriales</taxon>
        <taxon>Flavobacteriaceae</taxon>
    </lineage>
</organism>
<gene>
    <name evidence="1" type="ORF">FUA24_04395</name>
</gene>
<evidence type="ECO:0000313" key="2">
    <source>
        <dbReference type="Proteomes" id="UP000323930"/>
    </source>
</evidence>
<dbReference type="InterPro" id="IPR021272">
    <property type="entry name" value="DUF2851"/>
</dbReference>
<proteinExistence type="predicted"/>
<keyword evidence="2" id="KW-1185">Reference proteome</keyword>
<protein>
    <submittedName>
        <fullName evidence="1">DUF2851 family protein</fullName>
    </submittedName>
</protein>